<keyword evidence="2" id="KW-1185">Reference proteome</keyword>
<organism evidence="1 2">
    <name type="scientific">Sphaerotilus microaerophilus</name>
    <dbReference type="NCBI Taxonomy" id="2914710"/>
    <lineage>
        <taxon>Bacteria</taxon>
        <taxon>Pseudomonadati</taxon>
        <taxon>Pseudomonadota</taxon>
        <taxon>Betaproteobacteria</taxon>
        <taxon>Burkholderiales</taxon>
        <taxon>Sphaerotilaceae</taxon>
        <taxon>Sphaerotilus</taxon>
    </lineage>
</organism>
<dbReference type="EMBL" id="AP025730">
    <property type="protein sequence ID" value="BDI04738.1"/>
    <property type="molecule type" value="Genomic_DNA"/>
</dbReference>
<sequence>MMIAQKAFTVQKEWEGCTWTVPSVDELADAIAIIAVGQALHVAKILHVTGLAAKPTTKGAVKGAIKLLTSSGNIAHRDGWMFQVMSWLAAQLRTPGALMNTPHMIHAHKGLDGLQVSIDGAQKVTAVVIFEDKATENPRAMVRDRVWPEFAEFETGENEHLVAAEVTLLLKGAGLSDPQQAVAEVMWKQVRRYRLSITDDESTDQSQASLFKGYEKWVPGGVERRRAEVFEVLNLRQWMDDLAKLAVEKAKAMETIDQERPRV</sequence>
<reference evidence="1" key="1">
    <citation type="submission" date="2022-04" db="EMBL/GenBank/DDBJ databases">
        <title>Whole genome sequence of Sphaerotilus sp. FB-5.</title>
        <authorList>
            <person name="Takeda M."/>
            <person name="Narihara S."/>
            <person name="Akimoto M."/>
            <person name="Akimoto R."/>
            <person name="Nishiyashiki S."/>
            <person name="Murakami T."/>
        </authorList>
    </citation>
    <scope>NUCLEOTIDE SEQUENCE</scope>
    <source>
        <strain evidence="1">FB-5</strain>
    </source>
</reference>
<evidence type="ECO:0000313" key="2">
    <source>
        <dbReference type="Proteomes" id="UP001057498"/>
    </source>
</evidence>
<gene>
    <name evidence="1" type="ORF">CATMQ487_17080</name>
</gene>
<proteinExistence type="predicted"/>
<accession>A0ABM7YJZ5</accession>
<evidence type="ECO:0000313" key="1">
    <source>
        <dbReference type="EMBL" id="BDI04738.1"/>
    </source>
</evidence>
<protein>
    <submittedName>
        <fullName evidence="1">Uncharacterized protein</fullName>
    </submittedName>
</protein>
<dbReference type="RefSeq" id="WP_251972841.1">
    <property type="nucleotide sequence ID" value="NZ_AP025730.1"/>
</dbReference>
<dbReference type="Proteomes" id="UP001057498">
    <property type="component" value="Chromosome"/>
</dbReference>
<name>A0ABM7YJZ5_9BURK</name>